<dbReference type="Gene3D" id="3.40.630.30">
    <property type="match status" value="1"/>
</dbReference>
<dbReference type="Proteomes" id="UP000182836">
    <property type="component" value="Unassembled WGS sequence"/>
</dbReference>
<organism evidence="2 4">
    <name type="scientific">Aneurinibacillus migulanus</name>
    <name type="common">Bacillus migulanus</name>
    <dbReference type="NCBI Taxonomy" id="47500"/>
    <lineage>
        <taxon>Bacteria</taxon>
        <taxon>Bacillati</taxon>
        <taxon>Bacillota</taxon>
        <taxon>Bacilli</taxon>
        <taxon>Bacillales</taxon>
        <taxon>Paenibacillaceae</taxon>
        <taxon>Aneurinibacillus group</taxon>
        <taxon>Aneurinibacillus</taxon>
    </lineage>
</organism>
<sequence length="152" mass="17649">MVYIDGLRPLQETDLLTLEKWFENSEIASRMEGMLPLKEWYNHISKNFLQFIRIAYTQQNPVGIIQVEKEEDIGYISLIVNPSFWNKGYGKTILCKALEQPEFRSIRKWKASIEEDNISSLKCFKSVGFIEEDANPDEDGFFDLVYSIPAGQ</sequence>
<dbReference type="Proteomes" id="UP000037269">
    <property type="component" value="Unassembled WGS sequence"/>
</dbReference>
<protein>
    <submittedName>
        <fullName evidence="3">Acetyltransferase (GNAT) domain-containing protein</fullName>
    </submittedName>
</protein>
<dbReference type="PATRIC" id="fig|47500.8.peg.2309"/>
<reference evidence="3 5" key="2">
    <citation type="submission" date="2016-10" db="EMBL/GenBank/DDBJ databases">
        <authorList>
            <person name="de Groot N.N."/>
        </authorList>
    </citation>
    <scope>NUCLEOTIDE SEQUENCE [LARGE SCALE GENOMIC DNA]</scope>
    <source>
        <strain evidence="3 5">DSM 2895</strain>
    </source>
</reference>
<dbReference type="OrthoDB" id="34330at2"/>
<dbReference type="STRING" id="47500.AF333_05620"/>
<dbReference type="InterPro" id="IPR016181">
    <property type="entry name" value="Acyl_CoA_acyltransferase"/>
</dbReference>
<keyword evidence="3" id="KW-0808">Transferase</keyword>
<evidence type="ECO:0000313" key="4">
    <source>
        <dbReference type="Proteomes" id="UP000037269"/>
    </source>
</evidence>
<evidence type="ECO:0000313" key="3">
    <source>
        <dbReference type="EMBL" id="SDJ42851.1"/>
    </source>
</evidence>
<evidence type="ECO:0000313" key="2">
    <source>
        <dbReference type="EMBL" id="KON95037.1"/>
    </source>
</evidence>
<dbReference type="Pfam" id="PF00583">
    <property type="entry name" value="Acetyltransf_1"/>
    <property type="match status" value="1"/>
</dbReference>
<gene>
    <name evidence="2" type="ORF">AF333_05620</name>
    <name evidence="3" type="ORF">SAMN04487909_117114</name>
</gene>
<proteinExistence type="predicted"/>
<evidence type="ECO:0000313" key="5">
    <source>
        <dbReference type="Proteomes" id="UP000182836"/>
    </source>
</evidence>
<reference evidence="2 4" key="1">
    <citation type="submission" date="2015-07" db="EMBL/GenBank/DDBJ databases">
        <title>Fjat-14205 dsm 2895.</title>
        <authorList>
            <person name="Liu B."/>
            <person name="Wang J."/>
            <person name="Zhu Y."/>
            <person name="Liu G."/>
            <person name="Chen Q."/>
            <person name="Chen Z."/>
            <person name="Lan J."/>
            <person name="Che J."/>
            <person name="Ge C."/>
            <person name="Shi H."/>
            <person name="Pan Z."/>
            <person name="Liu X."/>
        </authorList>
    </citation>
    <scope>NUCLEOTIDE SEQUENCE [LARGE SCALE GENOMIC DNA]</scope>
    <source>
        <strain evidence="2 4">DSM 2895</strain>
    </source>
</reference>
<dbReference type="GO" id="GO:0016747">
    <property type="term" value="F:acyltransferase activity, transferring groups other than amino-acyl groups"/>
    <property type="evidence" value="ECO:0007669"/>
    <property type="project" value="InterPro"/>
</dbReference>
<dbReference type="PROSITE" id="PS51186">
    <property type="entry name" value="GNAT"/>
    <property type="match status" value="1"/>
</dbReference>
<name>A0A0D1W2X4_ANEMI</name>
<dbReference type="AlphaFoldDB" id="A0A0D1W2X4"/>
<evidence type="ECO:0000259" key="1">
    <source>
        <dbReference type="PROSITE" id="PS51186"/>
    </source>
</evidence>
<dbReference type="RefSeq" id="WP_043067274.1">
    <property type="nucleotide sequence ID" value="NZ_BJOA01000034.1"/>
</dbReference>
<dbReference type="EMBL" id="FNED01000017">
    <property type="protein sequence ID" value="SDJ42851.1"/>
    <property type="molecule type" value="Genomic_DNA"/>
</dbReference>
<dbReference type="EMBL" id="LGUG01000004">
    <property type="protein sequence ID" value="KON95037.1"/>
    <property type="molecule type" value="Genomic_DNA"/>
</dbReference>
<dbReference type="PANTHER" id="PTHR43415:SF3">
    <property type="entry name" value="GNAT-FAMILY ACETYLTRANSFERASE"/>
    <property type="match status" value="1"/>
</dbReference>
<dbReference type="GeneID" id="42304680"/>
<dbReference type="CDD" id="cd04301">
    <property type="entry name" value="NAT_SF"/>
    <property type="match status" value="1"/>
</dbReference>
<dbReference type="SUPFAM" id="SSF55729">
    <property type="entry name" value="Acyl-CoA N-acyltransferases (Nat)"/>
    <property type="match status" value="1"/>
</dbReference>
<keyword evidence="4" id="KW-1185">Reference proteome</keyword>
<feature type="domain" description="N-acetyltransferase" evidence="1">
    <location>
        <begin position="5"/>
        <end position="151"/>
    </location>
</feature>
<accession>A0A0D1W2X4</accession>
<dbReference type="PANTHER" id="PTHR43415">
    <property type="entry name" value="SPERMIDINE N(1)-ACETYLTRANSFERASE"/>
    <property type="match status" value="1"/>
</dbReference>
<dbReference type="InterPro" id="IPR000182">
    <property type="entry name" value="GNAT_dom"/>
</dbReference>